<evidence type="ECO:0000313" key="4">
    <source>
        <dbReference type="Proteomes" id="UP000504635"/>
    </source>
</evidence>
<dbReference type="RefSeq" id="XP_030760144.1">
    <property type="nucleotide sequence ID" value="XM_030904284.1"/>
</dbReference>
<feature type="transmembrane region" description="Helical" evidence="2">
    <location>
        <begin position="193"/>
        <end position="218"/>
    </location>
</feature>
<sequence length="233" mass="26387">MMKQRQIKKSYKRYEKGSDSSGEETELFVKNKSPRKEIPTVEKNIEATDTLQSLAIQYHCTIEELKRLNQIHKENEIFARRTIKVPHRPFSEALAAVHSSGTMSPSELNEPHTSKLIDIDSLETKLKSAQQKDTEVNEIIFNSSITQKQSDTVDESVLDSEEDVYLLPQSEQETQETDSIINRLSCNGSDGDISLPALIVCIFIVIFAVPLIYVLYIAENTDTNQNHTDLNGK</sequence>
<keyword evidence="2" id="KW-0472">Membrane</keyword>
<dbReference type="Gene3D" id="3.10.350.10">
    <property type="entry name" value="LysM domain"/>
    <property type="match status" value="1"/>
</dbReference>
<dbReference type="Proteomes" id="UP000504635">
    <property type="component" value="Unplaced"/>
</dbReference>
<keyword evidence="2" id="KW-0812">Transmembrane</keyword>
<dbReference type="PROSITE" id="PS51782">
    <property type="entry name" value="LYSM"/>
    <property type="match status" value="1"/>
</dbReference>
<gene>
    <name evidence="5" type="primary">LOC115885387</name>
</gene>
<keyword evidence="4" id="KW-1185">Reference proteome</keyword>
<feature type="region of interest" description="Disordered" evidence="1">
    <location>
        <begin position="1"/>
        <end position="31"/>
    </location>
</feature>
<dbReference type="InParanoid" id="A0A6J2YAB4"/>
<accession>A0A6J2YAB4</accession>
<dbReference type="GeneID" id="115885387"/>
<feature type="domain" description="LysM" evidence="3">
    <location>
        <begin position="41"/>
        <end position="85"/>
    </location>
</feature>
<evidence type="ECO:0000256" key="2">
    <source>
        <dbReference type="SAM" id="Phobius"/>
    </source>
</evidence>
<dbReference type="InterPro" id="IPR045030">
    <property type="entry name" value="LYSM1-4"/>
</dbReference>
<dbReference type="PANTHER" id="PTHR20932:SF13">
    <property type="entry name" value="LD36653P"/>
    <property type="match status" value="1"/>
</dbReference>
<reference evidence="5" key="1">
    <citation type="submission" date="2025-08" db="UniProtKB">
        <authorList>
            <consortium name="RefSeq"/>
        </authorList>
    </citation>
    <scope>IDENTIFICATION</scope>
    <source>
        <tissue evidence="5">Gonads</tissue>
    </source>
</reference>
<protein>
    <submittedName>
        <fullName evidence="5">LysM and putative peptidoglycan-binding domain-containing protein 3</fullName>
    </submittedName>
</protein>
<feature type="compositionally biased region" description="Basic residues" evidence="1">
    <location>
        <begin position="1"/>
        <end position="11"/>
    </location>
</feature>
<evidence type="ECO:0000259" key="3">
    <source>
        <dbReference type="PROSITE" id="PS51782"/>
    </source>
</evidence>
<dbReference type="PANTHER" id="PTHR20932">
    <property type="entry name" value="LYSM AND PUTATIVE PEPTIDOGLYCAN-BINDING DOMAIN-CONTAINING PROTEIN"/>
    <property type="match status" value="1"/>
</dbReference>
<organism evidence="4 5">
    <name type="scientific">Sitophilus oryzae</name>
    <name type="common">Rice weevil</name>
    <name type="synonym">Curculio oryzae</name>
    <dbReference type="NCBI Taxonomy" id="7048"/>
    <lineage>
        <taxon>Eukaryota</taxon>
        <taxon>Metazoa</taxon>
        <taxon>Ecdysozoa</taxon>
        <taxon>Arthropoda</taxon>
        <taxon>Hexapoda</taxon>
        <taxon>Insecta</taxon>
        <taxon>Pterygota</taxon>
        <taxon>Neoptera</taxon>
        <taxon>Endopterygota</taxon>
        <taxon>Coleoptera</taxon>
        <taxon>Polyphaga</taxon>
        <taxon>Cucujiformia</taxon>
        <taxon>Curculionidae</taxon>
        <taxon>Dryophthorinae</taxon>
        <taxon>Sitophilus</taxon>
    </lineage>
</organism>
<dbReference type="OrthoDB" id="538216at2759"/>
<evidence type="ECO:0000256" key="1">
    <source>
        <dbReference type="SAM" id="MobiDB-lite"/>
    </source>
</evidence>
<dbReference type="AlphaFoldDB" id="A0A6J2YAB4"/>
<name>A0A6J2YAB4_SITOR</name>
<keyword evidence="2" id="KW-1133">Transmembrane helix</keyword>
<dbReference type="InterPro" id="IPR018392">
    <property type="entry name" value="LysM"/>
</dbReference>
<dbReference type="CDD" id="cd00118">
    <property type="entry name" value="LysM"/>
    <property type="match status" value="1"/>
</dbReference>
<dbReference type="FunCoup" id="A0A6J2YAB4">
    <property type="interactions" value="164"/>
</dbReference>
<dbReference type="SUPFAM" id="SSF54106">
    <property type="entry name" value="LysM domain"/>
    <property type="match status" value="1"/>
</dbReference>
<proteinExistence type="predicted"/>
<evidence type="ECO:0000313" key="5">
    <source>
        <dbReference type="RefSeq" id="XP_030760144.1"/>
    </source>
</evidence>
<dbReference type="InterPro" id="IPR036779">
    <property type="entry name" value="LysM_dom_sf"/>
</dbReference>
<dbReference type="Pfam" id="PF01476">
    <property type="entry name" value="LysM"/>
    <property type="match status" value="1"/>
</dbReference>
<dbReference type="KEGG" id="soy:115885387"/>